<evidence type="ECO:0000313" key="5">
    <source>
        <dbReference type="Proteomes" id="UP001519460"/>
    </source>
</evidence>
<evidence type="ECO:0000256" key="1">
    <source>
        <dbReference type="SAM" id="MobiDB-lite"/>
    </source>
</evidence>
<name>A0ABD0KK13_9CAEN</name>
<gene>
    <name evidence="4" type="ORF">BaRGS_00021221</name>
</gene>
<sequence>IESPNIESTAGPLIFSAGTTVVLTCSVKEHHQHKYAVNSLRMKWKPCMSACDLQEVNVTVSAKYVSTTLHDVTEGERVFYCYSRENGGEDTFLTSKTVRIGYPPGDNFTVSCQLYPGERLECCLVITDPRRLLDNPVPVTYSAEYGRVEAMEPFPEIWMDPDAGQKCVDYDLSEYDLSYLGTLMVRMNASNELGNRSSTVTFRPIDEVNPGHVTALQGHNLSNPNQIQITWSLAWSDIYPSTCKTMGGVYYDVIVKSLHPDVKQSMDKTFLDSNCTNRKMSYTATGLVPHTLYNITVTARSRTHRGQPASFNQTTSQGVPLVAPAVTALAYSDGDTSDTKYTHEEKGGDIISYDVIVNGTFVVVRVKDKLHTSDGQLVTTPSRPLSGCGQGCEVQIRARTVRGLSPVTEVRIPPKSAVDPGRLSVYVEKNASKSHLLSWEGSANVSSVHWCFGVPYDEDSSLIRCLTELREKDVEYLTQTSIPEKELCSEELSGLCENCNWHFAVGFTSANATDPARLVWAQCHFQFNGEAPVPQIKVERMASGITVQLDSACGAGGVHDGGGRPVAAEITYSAQSSHCSLGISVNATHALKHGQGLTLNSLEPGTNYSICARLQSRSGWGEWKRVWARTESLQYSGGDADGMVVPMAVGLGIAGFIVLVIGFFVEVRKFSERKSRADGVYHKGRLNTATVPPPLPGPRHSIPANHDQRSDSVIDTDSDFARSSLCVPDTRNARSDETGTLLGNTDTLPNKTGTLLDKANNYLDKMNTSPDRTRTLPDGTGTLPDGTGTLPDRTGTLPDRTGTLPDGTGTLPDGSGTLPDGTGTPPDDPWTAQPNVPPELQQKFPGKTRQLTNASKNGSRLNPGYTQATVVYRSNATIGPGSNSIVVPGSNSTVVPGSNCIVVPGSNSTDVPGCDSIVVPGSNATVVPGSNSIVVPGSNAIVVPGSNSAVVPGSNSTVVPGFKTGQPTNMLKNGSRLNTGYTQATVVPGPTAPVVHGSNANATVVAGSDATVVPGPTAPVVHGSNANATVVAGSNATVVHGSNANATVVPGPNPASPGKTASEPTSHEEWENPVDASCEVSLVSSTEEGRVDFTASSTGVTRFLNEKCLSGCSLGNNTNYQLPLGAYVLPESYGVDRMPKLGTSEHMGIRDMQQDGTEKEKEKEEHETVTEALLHKQDIGSCGASDTEKTLVEPLLCPPSGGKVPYVSKVSTLQRNHFRRQGYVSHADRV</sequence>
<keyword evidence="2" id="KW-0812">Transmembrane</keyword>
<feature type="region of interest" description="Disordered" evidence="1">
    <location>
        <begin position="1046"/>
        <end position="1073"/>
    </location>
</feature>
<dbReference type="Proteomes" id="UP001519460">
    <property type="component" value="Unassembled WGS sequence"/>
</dbReference>
<dbReference type="Gene3D" id="2.60.40.10">
    <property type="entry name" value="Immunoglobulins"/>
    <property type="match status" value="1"/>
</dbReference>
<feature type="transmembrane region" description="Helical" evidence="2">
    <location>
        <begin position="643"/>
        <end position="665"/>
    </location>
</feature>
<comment type="caution">
    <text evidence="4">The sequence shown here is derived from an EMBL/GenBank/DDBJ whole genome shotgun (WGS) entry which is preliminary data.</text>
</comment>
<feature type="region of interest" description="Disordered" evidence="1">
    <location>
        <begin position="685"/>
        <end position="712"/>
    </location>
</feature>
<accession>A0ABD0KK13</accession>
<dbReference type="InterPro" id="IPR013783">
    <property type="entry name" value="Ig-like_fold"/>
</dbReference>
<evidence type="ECO:0000313" key="4">
    <source>
        <dbReference type="EMBL" id="KAK7487519.1"/>
    </source>
</evidence>
<proteinExistence type="predicted"/>
<dbReference type="SMART" id="SM00060">
    <property type="entry name" value="FN3"/>
    <property type="match status" value="2"/>
</dbReference>
<feature type="domain" description="Fibronectin type-III" evidence="3">
    <location>
        <begin position="210"/>
        <end position="308"/>
    </location>
</feature>
<feature type="region of interest" description="Disordered" evidence="1">
    <location>
        <begin position="763"/>
        <end position="843"/>
    </location>
</feature>
<feature type="non-terminal residue" evidence="4">
    <location>
        <position position="1"/>
    </location>
</feature>
<feature type="domain" description="Fibronectin type-III" evidence="3">
    <location>
        <begin position="530"/>
        <end position="621"/>
    </location>
</feature>
<dbReference type="SUPFAM" id="SSF69349">
    <property type="entry name" value="Phage fibre proteins"/>
    <property type="match status" value="1"/>
</dbReference>
<dbReference type="InterPro" id="IPR036116">
    <property type="entry name" value="FN3_sf"/>
</dbReference>
<dbReference type="EMBL" id="JACVVK020000163">
    <property type="protein sequence ID" value="KAK7487519.1"/>
    <property type="molecule type" value="Genomic_DNA"/>
</dbReference>
<reference evidence="4 5" key="1">
    <citation type="journal article" date="2023" name="Sci. Data">
        <title>Genome assembly of the Korean intertidal mud-creeper Batillaria attramentaria.</title>
        <authorList>
            <person name="Patra A.K."/>
            <person name="Ho P.T."/>
            <person name="Jun S."/>
            <person name="Lee S.J."/>
            <person name="Kim Y."/>
            <person name="Won Y.J."/>
        </authorList>
    </citation>
    <scope>NUCLEOTIDE SEQUENCE [LARGE SCALE GENOMIC DNA]</scope>
    <source>
        <strain evidence="4">Wonlab-2016</strain>
    </source>
</reference>
<feature type="compositionally biased region" description="Low complexity" evidence="1">
    <location>
        <begin position="801"/>
        <end position="831"/>
    </location>
</feature>
<evidence type="ECO:0000256" key="2">
    <source>
        <dbReference type="SAM" id="Phobius"/>
    </source>
</evidence>
<organism evidence="4 5">
    <name type="scientific">Batillaria attramentaria</name>
    <dbReference type="NCBI Taxonomy" id="370345"/>
    <lineage>
        <taxon>Eukaryota</taxon>
        <taxon>Metazoa</taxon>
        <taxon>Spiralia</taxon>
        <taxon>Lophotrochozoa</taxon>
        <taxon>Mollusca</taxon>
        <taxon>Gastropoda</taxon>
        <taxon>Caenogastropoda</taxon>
        <taxon>Sorbeoconcha</taxon>
        <taxon>Cerithioidea</taxon>
        <taxon>Batillariidae</taxon>
        <taxon>Batillaria</taxon>
    </lineage>
</organism>
<feature type="compositionally biased region" description="Low complexity" evidence="1">
    <location>
        <begin position="776"/>
        <end position="792"/>
    </location>
</feature>
<dbReference type="CDD" id="cd00063">
    <property type="entry name" value="FN3"/>
    <property type="match status" value="1"/>
</dbReference>
<keyword evidence="2" id="KW-0472">Membrane</keyword>
<dbReference type="AlphaFoldDB" id="A0ABD0KK13"/>
<keyword evidence="2" id="KW-1133">Transmembrane helix</keyword>
<evidence type="ECO:0000259" key="3">
    <source>
        <dbReference type="SMART" id="SM00060"/>
    </source>
</evidence>
<protein>
    <recommendedName>
        <fullName evidence="3">Fibronectin type-III domain-containing protein</fullName>
    </recommendedName>
</protein>
<dbReference type="SUPFAM" id="SSF49265">
    <property type="entry name" value="Fibronectin type III"/>
    <property type="match status" value="1"/>
</dbReference>
<keyword evidence="5" id="KW-1185">Reference proteome</keyword>
<dbReference type="InterPro" id="IPR003961">
    <property type="entry name" value="FN3_dom"/>
</dbReference>